<dbReference type="Proteomes" id="UP000327194">
    <property type="component" value="Chromosome"/>
</dbReference>
<evidence type="ECO:0000313" key="3">
    <source>
        <dbReference type="EMBL" id="QFX93295.1"/>
    </source>
</evidence>
<reference evidence="3 4" key="1">
    <citation type="submission" date="2019-10" db="EMBL/GenBank/DDBJ databases">
        <title>Genome sequencing of Lactobacillus fructivorans.</title>
        <authorList>
            <person name="Kim K."/>
        </authorList>
    </citation>
    <scope>NUCLEOTIDE SEQUENCE [LARGE SCALE GENOMIC DNA]</scope>
    <source>
        <strain evidence="3 4">LF543</strain>
    </source>
</reference>
<accession>A0AAE6P220</accession>
<protein>
    <submittedName>
        <fullName evidence="3">DUF805 domain-containing protein</fullName>
    </submittedName>
</protein>
<dbReference type="Pfam" id="PF05656">
    <property type="entry name" value="DUF805"/>
    <property type="match status" value="1"/>
</dbReference>
<feature type="domain" description="Putative zinc-ribbon" evidence="2">
    <location>
        <begin position="4"/>
        <end position="26"/>
    </location>
</feature>
<dbReference type="GO" id="GO:0005886">
    <property type="term" value="C:plasma membrane"/>
    <property type="evidence" value="ECO:0007669"/>
    <property type="project" value="TreeGrafter"/>
</dbReference>
<dbReference type="EMBL" id="CP045562">
    <property type="protein sequence ID" value="QFX93295.1"/>
    <property type="molecule type" value="Genomic_DNA"/>
</dbReference>
<feature type="transmembrane region" description="Helical" evidence="1">
    <location>
        <begin position="164"/>
        <end position="184"/>
    </location>
</feature>
<keyword evidence="1" id="KW-0812">Transmembrane</keyword>
<feature type="transmembrane region" description="Helical" evidence="1">
    <location>
        <begin position="124"/>
        <end position="143"/>
    </location>
</feature>
<keyword evidence="1" id="KW-0472">Membrane</keyword>
<dbReference type="AlphaFoldDB" id="A0AAE6P220"/>
<dbReference type="RefSeq" id="WP_010022380.1">
    <property type="nucleotide sequence ID" value="NZ_AZDS01000002.1"/>
</dbReference>
<evidence type="ECO:0000313" key="4">
    <source>
        <dbReference type="Proteomes" id="UP000327194"/>
    </source>
</evidence>
<feature type="transmembrane region" description="Helical" evidence="1">
    <location>
        <begin position="96"/>
        <end position="118"/>
    </location>
</feature>
<evidence type="ECO:0000259" key="2">
    <source>
        <dbReference type="Pfam" id="PF13248"/>
    </source>
</evidence>
<name>A0AAE6P220_9LACO</name>
<dbReference type="InterPro" id="IPR008523">
    <property type="entry name" value="DUF805"/>
</dbReference>
<sequence>MDETKHCPNCGKLLKADVKFCPYCGQAQPERAGATDSCQANYENQSNNWQQTYRPNSDSGNGNIRSEYSSPNMITSFQDYFGNMFHISGRMSRASYWWSVLDITLLVCVTWAFVAIFSSTNTSAGNMIAGLFSVIFIILYIFLYVGNITAMCRRFHDINYSAGFWWLQLIPFIGSIIVFIFMLFSSVDEGNRFGGPDVNYLKKLN</sequence>
<dbReference type="PANTHER" id="PTHR34980:SF2">
    <property type="entry name" value="INNER MEMBRANE PROTEIN YHAH-RELATED"/>
    <property type="match status" value="1"/>
</dbReference>
<dbReference type="KEGG" id="lfv:LF543_00685"/>
<organism evidence="3 4">
    <name type="scientific">Fructilactobacillus fructivorans</name>
    <dbReference type="NCBI Taxonomy" id="1614"/>
    <lineage>
        <taxon>Bacteria</taxon>
        <taxon>Bacillati</taxon>
        <taxon>Bacillota</taxon>
        <taxon>Bacilli</taxon>
        <taxon>Lactobacillales</taxon>
        <taxon>Lactobacillaceae</taxon>
        <taxon>Fructilactobacillus</taxon>
    </lineage>
</organism>
<gene>
    <name evidence="3" type="ORF">LF543_00685</name>
</gene>
<dbReference type="Pfam" id="PF13248">
    <property type="entry name" value="Zn_ribbon_3"/>
    <property type="match status" value="1"/>
</dbReference>
<evidence type="ECO:0000256" key="1">
    <source>
        <dbReference type="SAM" id="Phobius"/>
    </source>
</evidence>
<dbReference type="InterPro" id="IPR059113">
    <property type="entry name" value="Znf_ribbon"/>
</dbReference>
<keyword evidence="1" id="KW-1133">Transmembrane helix</keyword>
<proteinExistence type="predicted"/>
<dbReference type="PANTHER" id="PTHR34980">
    <property type="entry name" value="INNER MEMBRANE PROTEIN-RELATED-RELATED"/>
    <property type="match status" value="1"/>
</dbReference>